<dbReference type="SMART" id="SM00226">
    <property type="entry name" value="LMWPc"/>
    <property type="match status" value="1"/>
</dbReference>
<reference evidence="5 6" key="1">
    <citation type="submission" date="2015-05" db="EMBL/GenBank/DDBJ databases">
        <title>Draft genome of Burkholderia cepacia LK29.</title>
        <authorList>
            <person name="Chan X.Y."/>
        </authorList>
    </citation>
    <scope>NUCLEOTIDE SEQUENCE [LARGE SCALE GENOMIC DNA]</scope>
    <source>
        <strain evidence="5 6">LK29</strain>
    </source>
</reference>
<comment type="catalytic activity">
    <reaction evidence="2">
        <text>O-phospho-L-tyrosyl-[protein] + H2O = L-tyrosyl-[protein] + phosphate</text>
        <dbReference type="Rhea" id="RHEA:10684"/>
        <dbReference type="Rhea" id="RHEA-COMP:10136"/>
        <dbReference type="Rhea" id="RHEA-COMP:20101"/>
        <dbReference type="ChEBI" id="CHEBI:15377"/>
        <dbReference type="ChEBI" id="CHEBI:43474"/>
        <dbReference type="ChEBI" id="CHEBI:46858"/>
        <dbReference type="ChEBI" id="CHEBI:61978"/>
        <dbReference type="EC" id="3.1.3.48"/>
    </reaction>
</comment>
<dbReference type="PATRIC" id="fig|292.27.peg.2164"/>
<dbReference type="InterPro" id="IPR050438">
    <property type="entry name" value="LMW_PTPase"/>
</dbReference>
<dbReference type="RefSeq" id="WP_048245772.1">
    <property type="nucleotide sequence ID" value="NZ_LDWR01000019.1"/>
</dbReference>
<dbReference type="PANTHER" id="PTHR11717:SF31">
    <property type="entry name" value="LOW MOLECULAR WEIGHT PROTEIN-TYROSINE-PHOSPHATASE ETP-RELATED"/>
    <property type="match status" value="1"/>
</dbReference>
<dbReference type="Gene3D" id="3.40.50.2300">
    <property type="match status" value="1"/>
</dbReference>
<sequence length="184" mass="19942">MKRRHTLNTLALLCCVGIQCATSAFADEPKKVAFVDTGNTGRSVMAEAIAGQLIAQRHAHVAVISRAVDEDPYDEKPEENGVILMKRRGIDTSAHRSVQLNANDVKHSDVILTMTDKHKEKVLALYPSAAGKVFTLAEYATGKHLDVPDAWGKPMDFYESVTAQLDTYIPAALDKVASAAPAKP</sequence>
<evidence type="ECO:0000313" key="5">
    <source>
        <dbReference type="EMBL" id="KML58866.1"/>
    </source>
</evidence>
<feature type="signal peptide" evidence="3">
    <location>
        <begin position="1"/>
        <end position="26"/>
    </location>
</feature>
<dbReference type="AlphaFoldDB" id="A0A0J5X2N6"/>
<dbReference type="SUPFAM" id="SSF52788">
    <property type="entry name" value="Phosphotyrosine protein phosphatases I"/>
    <property type="match status" value="1"/>
</dbReference>
<dbReference type="InterPro" id="IPR023485">
    <property type="entry name" value="Ptyr_pPase"/>
</dbReference>
<dbReference type="EC" id="3.1.3.48" evidence="1"/>
<protein>
    <recommendedName>
        <fullName evidence="1">protein-tyrosine-phosphatase</fullName>
        <ecNumber evidence="1">3.1.3.48</ecNumber>
    </recommendedName>
</protein>
<evidence type="ECO:0000313" key="6">
    <source>
        <dbReference type="Proteomes" id="UP000036338"/>
    </source>
</evidence>
<proteinExistence type="predicted"/>
<feature type="chain" id="PRO_5005266917" description="protein-tyrosine-phosphatase" evidence="3">
    <location>
        <begin position="27"/>
        <end position="184"/>
    </location>
</feature>
<dbReference type="Proteomes" id="UP000036338">
    <property type="component" value="Unassembled WGS sequence"/>
</dbReference>
<evidence type="ECO:0000259" key="4">
    <source>
        <dbReference type="SMART" id="SM00226"/>
    </source>
</evidence>
<dbReference type="Pfam" id="PF01451">
    <property type="entry name" value="LMWPc"/>
    <property type="match status" value="1"/>
</dbReference>
<dbReference type="EMBL" id="LDWR01000019">
    <property type="protein sequence ID" value="KML58866.1"/>
    <property type="molecule type" value="Genomic_DNA"/>
</dbReference>
<name>A0A0J5X2N6_BURCE</name>
<feature type="domain" description="Phosphotyrosine protein phosphatase I" evidence="4">
    <location>
        <begin position="30"/>
        <end position="175"/>
    </location>
</feature>
<dbReference type="GO" id="GO:0004725">
    <property type="term" value="F:protein tyrosine phosphatase activity"/>
    <property type="evidence" value="ECO:0007669"/>
    <property type="project" value="UniProtKB-EC"/>
</dbReference>
<accession>A0A0J5X2N6</accession>
<evidence type="ECO:0000256" key="3">
    <source>
        <dbReference type="SAM" id="SignalP"/>
    </source>
</evidence>
<gene>
    <name evidence="5" type="ORF">VL15_12090</name>
</gene>
<dbReference type="PANTHER" id="PTHR11717">
    <property type="entry name" value="LOW MOLECULAR WEIGHT PROTEIN TYROSINE PHOSPHATASE"/>
    <property type="match status" value="1"/>
</dbReference>
<organism evidence="5 6">
    <name type="scientific">Burkholderia cepacia</name>
    <name type="common">Pseudomonas cepacia</name>
    <dbReference type="NCBI Taxonomy" id="292"/>
    <lineage>
        <taxon>Bacteria</taxon>
        <taxon>Pseudomonadati</taxon>
        <taxon>Pseudomonadota</taxon>
        <taxon>Betaproteobacteria</taxon>
        <taxon>Burkholderiales</taxon>
        <taxon>Burkholderiaceae</taxon>
        <taxon>Burkholderia</taxon>
        <taxon>Burkholderia cepacia complex</taxon>
    </lineage>
</organism>
<keyword evidence="3" id="KW-0732">Signal</keyword>
<evidence type="ECO:0000256" key="1">
    <source>
        <dbReference type="ARBA" id="ARBA00013064"/>
    </source>
</evidence>
<comment type="caution">
    <text evidence="5">The sequence shown here is derived from an EMBL/GenBank/DDBJ whole genome shotgun (WGS) entry which is preliminary data.</text>
</comment>
<evidence type="ECO:0000256" key="2">
    <source>
        <dbReference type="ARBA" id="ARBA00051722"/>
    </source>
</evidence>
<dbReference type="InterPro" id="IPR036196">
    <property type="entry name" value="Ptyr_pPase_sf"/>
</dbReference>